<dbReference type="EMBL" id="NKHZ01000031">
    <property type="protein sequence ID" value="PNS19567.1"/>
    <property type="molecule type" value="Genomic_DNA"/>
</dbReference>
<keyword evidence="12" id="KW-1185">Reference proteome</keyword>
<dbReference type="PROSITE" id="PS00972">
    <property type="entry name" value="USP_1"/>
    <property type="match status" value="1"/>
</dbReference>
<dbReference type="InterPro" id="IPR038765">
    <property type="entry name" value="Papain-like_cys_pep_sf"/>
</dbReference>
<dbReference type="InterPro" id="IPR035927">
    <property type="entry name" value="DUSP-like_sf"/>
</dbReference>
<feature type="compositionally biased region" description="Polar residues" evidence="8">
    <location>
        <begin position="1746"/>
        <end position="1765"/>
    </location>
</feature>
<dbReference type="PROSITE" id="PS50235">
    <property type="entry name" value="USP_3"/>
    <property type="match status" value="1"/>
</dbReference>
<dbReference type="EC" id="3.4.19.12" evidence="3"/>
<accession>A0A2K1QWZ4</accession>
<evidence type="ECO:0000256" key="1">
    <source>
        <dbReference type="ARBA" id="ARBA00000707"/>
    </source>
</evidence>
<feature type="region of interest" description="Disordered" evidence="8">
    <location>
        <begin position="693"/>
        <end position="786"/>
    </location>
</feature>
<gene>
    <name evidence="11" type="ORF">CAC42_7411</name>
</gene>
<feature type="compositionally biased region" description="Polar residues" evidence="8">
    <location>
        <begin position="703"/>
        <end position="714"/>
    </location>
</feature>
<evidence type="ECO:0000313" key="11">
    <source>
        <dbReference type="EMBL" id="PNS19567.1"/>
    </source>
</evidence>
<dbReference type="Pfam" id="PF06337">
    <property type="entry name" value="DUSP"/>
    <property type="match status" value="1"/>
</dbReference>
<dbReference type="PROSITE" id="PS51283">
    <property type="entry name" value="DUSP"/>
    <property type="match status" value="1"/>
</dbReference>
<dbReference type="PROSITE" id="PS00973">
    <property type="entry name" value="USP_2"/>
    <property type="match status" value="1"/>
</dbReference>
<feature type="region of interest" description="Disordered" evidence="8">
    <location>
        <begin position="1013"/>
        <end position="1046"/>
    </location>
</feature>
<feature type="compositionally biased region" description="Gly residues" evidence="8">
    <location>
        <begin position="2134"/>
        <end position="2144"/>
    </location>
</feature>
<comment type="caution">
    <text evidence="11">The sequence shown here is derived from an EMBL/GenBank/DDBJ whole genome shotgun (WGS) entry which is preliminary data.</text>
</comment>
<feature type="region of interest" description="Disordered" evidence="8">
    <location>
        <begin position="1643"/>
        <end position="1772"/>
    </location>
</feature>
<sequence length="2172" mass="235636">MDPQSVAFQPQPQNDIWRVQNELQRVQAVQAEHSERLLRIERKQDDDARMKSVWGGASPFPGVLSGTPQQTPLQHPDAFKNFDDESANLIGSLHLDPEDEPRRVGATSRANSVRFDESANQGWAHTSRSSMDLIRSGGGLPMSERTSSHKSDGRASSVHSIRSGASGRANSLNLDTGFSFGDSARSPVDTPGLAPGLFLLGSVPAIIRCWMNHTFRHDALLYAAVCTGSHRSFLDRRLVDKLGYTSRINIATSGQQTVVLPVYLPEAVPHPTSSRSGSPAPQLPTLTVTFTVVPTPSSEIAEAKGIQIILGSDTLRVHNADVLFSSNNLSLFDDDRNKISIPLVRPEDERTFNVLRTTASEGISSPTQIRLSEADRGSTAINGLGQNTQPSDEHIPALATGAPIGTPRSVLTGVPRPPSANAGATDSSDEEERPTTGRSIRFAQLPPDTSSGSDVAAQNKDEAVARAGSARTASSPAMWGNWRQRGPESTQATVSTMDYANASKALKEATPKKESGIKVLRPMKSASRTFSATSTSSGTNSDGKSRFFDDGKRRSTMESMSGDRREGTPPIESLPPPGSSPADTTASQLKKRKTTAKDSSEDTRSGSGHPPAALLYAPQVNDPDRQPSPTPGSSSPFPLTNTSPGTSPSSPLGHSDSLPPLDPLLGSSRFLESIEQAANSPSDAYAALTLGSSGISESMSGSHNGDGNNASTTEVKGAAQDRFGENSLGRRSASPAKRSAAAMEGHEEDTVGVQDGIKSPIDTAMGDAGDTLEQTQDAGGSAPDDTTAVIDERVSKIAGLMQTELAAEEPGYLVSYKWLGRVTSRSTEMQTQLDFAADAREGPIGPVDNKDIVPLDGFEGPHLKFDKTEDAFVPLRPQLERTAHFEVLPKAAWDSIVEWYGLAAGQLPIIRYAKNTAPDGASQQNIQYELYPPIFTIRKMLSVNEKSARPLSPPATNSSSRANTGQATPEHDNQAVQIVASRQDRFQRFLTRSKMAAGIPMEHKVRPWRISAAKAESTSGPVAPSRPGMPTPAASRTGSPVPAEPASEIAFPPLTIERADFDKLQDDDDFVIIEADDNTANPKYNGRVTLETLGLFEDQTLILEEQVRGPAGGEFVSDAKRKQQKAELAKAAKADEPDTYNGPQTRGRAVVKGGRPRGVIGLQNLGNTCYMNSALQCVSRIEELAWYFLTPQWKKEINVDNPLGYHGSMARAFADFLSGLHMEGAKGSYSPRPFKGALSHAQPMFSGYGQQDSQEFLSFLVDALHEDLNRIHKKPYLENPDSDDVRVHDPEYIKELGEQYRSNHRARNDSIAMDLFSGFYKNTMVCPTCDKISVTFDPFSLLTVQLPIESTWQHKVFYIPNKGQPSMLLVDLDKNASIRTLKQRLADKVGARAETLFVGEFFNNNLYKVWKDGEQVSDITGTDVIAVFEFEHAPTNITKSKPAQYRSFTSPRDDDIPDMDSPMGDYMAVTVLNRHERKTSNLGALNQPLVVMITREEAKDFDLIFKKIIAQVAKYTSRNILADGAAQTLPTKQDTSRRSSDSGLTSGMDSPEPLDAKLSDRSVPSEDEYVNVSMRDGSSPAAVDSDLPEVLRPGTVIPTSIRSLFEVSYFSTTNGDINCTGTHGTLDTAAMFDRVRSVHSRRGSVASVNSTGTGTTEVSTTSVRSQTSSNARDDDEAISISNGNASNHFAGDVQSDEDLPNFVQPSDIVEDRFKTANRQKIDRKRGRGGKPLKTYTRKNRGHRQKNSPGQARNKQVYQSITPASNTKDRPEDDAYYIRLGEGIVLDWTEEGWDALFGGSPRSPEDERGYLLINDQVMKPADDPELEAKLEKRRRRKKEGVSLDDCFAETAKTETLSEENAWYCNRCKELRRADKTLMIWTAPDILVVHLKRFSGERFRRDKVDVLVDFPLEGLDLTHRVGLKEEGREYIYDLFAVDNHYGGLGGGHYTAYAKNFFDGKWYDFNDSSVSGTSPTSAITPAAYLLFYRRRSPTPLGPPYLRDLVTAARARAADLGDDSLDDSSAPQDSSSVSGVKSGNGRTLGTATTTRLLLPGAGNATTKGEDEGVDVHTDTKVEYDATPAEGAPIGTCNGAALAGPVRPSEGLAQGTDWGFEGLDQGEEGMDRDEELGSDGVFAPGGGEGGFELGDGDDEGFVLGQEDEGDTMDEVRESTEE</sequence>
<dbReference type="Proteomes" id="UP000243797">
    <property type="component" value="Unassembled WGS sequence"/>
</dbReference>
<feature type="compositionally biased region" description="Basic and acidic residues" evidence="8">
    <location>
        <begin position="1554"/>
        <end position="1564"/>
    </location>
</feature>
<feature type="region of interest" description="Disordered" evidence="8">
    <location>
        <begin position="379"/>
        <end position="492"/>
    </location>
</feature>
<dbReference type="OrthoDB" id="952271at2759"/>
<evidence type="ECO:0000256" key="6">
    <source>
        <dbReference type="ARBA" id="ARBA00022801"/>
    </source>
</evidence>
<feature type="region of interest" description="Disordered" evidence="8">
    <location>
        <begin position="2013"/>
        <end position="2043"/>
    </location>
</feature>
<feature type="compositionally biased region" description="Low complexity" evidence="8">
    <location>
        <begin position="1643"/>
        <end position="1669"/>
    </location>
</feature>
<dbReference type="InterPro" id="IPR001394">
    <property type="entry name" value="Peptidase_C19_UCH"/>
</dbReference>
<dbReference type="GO" id="GO:0016579">
    <property type="term" value="P:protein deubiquitination"/>
    <property type="evidence" value="ECO:0007669"/>
    <property type="project" value="InterPro"/>
</dbReference>
<dbReference type="STRING" id="2082308.A0A2K1QWZ4"/>
<feature type="region of interest" description="Disordered" evidence="8">
    <location>
        <begin position="946"/>
        <end position="972"/>
    </location>
</feature>
<feature type="region of interest" description="Disordered" evidence="8">
    <location>
        <begin position="1527"/>
        <end position="1565"/>
    </location>
</feature>
<dbReference type="SUPFAM" id="SSF54001">
    <property type="entry name" value="Cysteine proteinases"/>
    <property type="match status" value="1"/>
</dbReference>
<organism evidence="11 12">
    <name type="scientific">Sphaceloma murrayae</name>
    <dbReference type="NCBI Taxonomy" id="2082308"/>
    <lineage>
        <taxon>Eukaryota</taxon>
        <taxon>Fungi</taxon>
        <taxon>Dikarya</taxon>
        <taxon>Ascomycota</taxon>
        <taxon>Pezizomycotina</taxon>
        <taxon>Dothideomycetes</taxon>
        <taxon>Dothideomycetidae</taxon>
        <taxon>Myriangiales</taxon>
        <taxon>Elsinoaceae</taxon>
        <taxon>Sphaceloma</taxon>
    </lineage>
</organism>
<reference evidence="11 12" key="1">
    <citation type="submission" date="2017-06" db="EMBL/GenBank/DDBJ databases">
        <title>Draft genome sequence of a variant of Elsinoe murrayae.</title>
        <authorList>
            <person name="Cheng Q."/>
        </authorList>
    </citation>
    <scope>NUCLEOTIDE SEQUENCE [LARGE SCALE GENOMIC DNA]</scope>
    <source>
        <strain evidence="11 12">CQ-2017a</strain>
    </source>
</reference>
<dbReference type="PANTHER" id="PTHR21646:SF24">
    <property type="entry name" value="UBIQUITIN CARBOXYL-TERMINAL HYDROLASE"/>
    <property type="match status" value="1"/>
</dbReference>
<evidence type="ECO:0000256" key="3">
    <source>
        <dbReference type="ARBA" id="ARBA00012759"/>
    </source>
</evidence>
<evidence type="ECO:0000256" key="7">
    <source>
        <dbReference type="ARBA" id="ARBA00022807"/>
    </source>
</evidence>
<feature type="compositionally biased region" description="Acidic residues" evidence="8">
    <location>
        <begin position="2115"/>
        <end position="2128"/>
    </location>
</feature>
<dbReference type="Gene3D" id="3.90.70.10">
    <property type="entry name" value="Cysteine proteinases"/>
    <property type="match status" value="2"/>
</dbReference>
<keyword evidence="5" id="KW-0833">Ubl conjugation pathway</keyword>
<dbReference type="InterPro" id="IPR028889">
    <property type="entry name" value="USP"/>
</dbReference>
<feature type="region of interest" description="Disordered" evidence="8">
    <location>
        <begin position="117"/>
        <end position="168"/>
    </location>
</feature>
<evidence type="ECO:0000259" key="10">
    <source>
        <dbReference type="PROSITE" id="PS51283"/>
    </source>
</evidence>
<dbReference type="InterPro" id="IPR006615">
    <property type="entry name" value="Pept_C19_DUSP"/>
</dbReference>
<feature type="compositionally biased region" description="Low complexity" evidence="8">
    <location>
        <begin position="693"/>
        <end position="702"/>
    </location>
</feature>
<name>A0A2K1QWZ4_9PEZI</name>
<keyword evidence="7" id="KW-0788">Thiol protease</keyword>
<dbReference type="PANTHER" id="PTHR21646">
    <property type="entry name" value="UBIQUITIN CARBOXYL-TERMINAL HYDROLASE"/>
    <property type="match status" value="1"/>
</dbReference>
<comment type="similarity">
    <text evidence="2">Belongs to the peptidase C19 family.</text>
</comment>
<dbReference type="InParanoid" id="A0A2K1QWZ4"/>
<evidence type="ECO:0000259" key="9">
    <source>
        <dbReference type="PROSITE" id="PS50235"/>
    </source>
</evidence>
<feature type="compositionally biased region" description="Low complexity" evidence="8">
    <location>
        <begin position="631"/>
        <end position="666"/>
    </location>
</feature>
<feature type="compositionally biased region" description="Basic and acidic residues" evidence="8">
    <location>
        <begin position="595"/>
        <end position="604"/>
    </location>
</feature>
<evidence type="ECO:0000256" key="5">
    <source>
        <dbReference type="ARBA" id="ARBA00022786"/>
    </source>
</evidence>
<feature type="compositionally biased region" description="Basic residues" evidence="8">
    <location>
        <begin position="1715"/>
        <end position="1745"/>
    </location>
</feature>
<evidence type="ECO:0000256" key="4">
    <source>
        <dbReference type="ARBA" id="ARBA00022670"/>
    </source>
</evidence>
<feature type="compositionally biased region" description="Acidic residues" evidence="8">
    <location>
        <begin position="2145"/>
        <end position="2163"/>
    </location>
</feature>
<feature type="compositionally biased region" description="Low complexity" evidence="8">
    <location>
        <begin position="730"/>
        <end position="742"/>
    </location>
</feature>
<feature type="region of interest" description="Disordered" evidence="8">
    <location>
        <begin position="2115"/>
        <end position="2172"/>
    </location>
</feature>
<feature type="region of interest" description="Disordered" evidence="8">
    <location>
        <begin position="506"/>
        <end position="666"/>
    </location>
</feature>
<evidence type="ECO:0000313" key="12">
    <source>
        <dbReference type="Proteomes" id="UP000243797"/>
    </source>
</evidence>
<feature type="compositionally biased region" description="Polar residues" evidence="8">
    <location>
        <begin position="379"/>
        <end position="390"/>
    </location>
</feature>
<feature type="compositionally biased region" description="Basic and acidic residues" evidence="8">
    <location>
        <begin position="506"/>
        <end position="516"/>
    </location>
</feature>
<evidence type="ECO:0000256" key="8">
    <source>
        <dbReference type="SAM" id="MobiDB-lite"/>
    </source>
</evidence>
<feature type="compositionally biased region" description="Polar residues" evidence="8">
    <location>
        <begin position="954"/>
        <end position="967"/>
    </location>
</feature>
<evidence type="ECO:0000256" key="2">
    <source>
        <dbReference type="ARBA" id="ARBA00009085"/>
    </source>
</evidence>
<proteinExistence type="inferred from homology"/>
<dbReference type="InterPro" id="IPR050185">
    <property type="entry name" value="Ub_carboxyl-term_hydrolase"/>
</dbReference>
<dbReference type="GO" id="GO:0006508">
    <property type="term" value="P:proteolysis"/>
    <property type="evidence" value="ECO:0007669"/>
    <property type="project" value="UniProtKB-KW"/>
</dbReference>
<dbReference type="Gene3D" id="3.30.2230.10">
    <property type="entry name" value="DUSP-like"/>
    <property type="match status" value="1"/>
</dbReference>
<keyword evidence="4" id="KW-0645">Protease</keyword>
<feature type="domain" description="DUSP" evidence="10">
    <location>
        <begin position="788"/>
        <end position="914"/>
    </location>
</feature>
<feature type="domain" description="USP" evidence="9">
    <location>
        <begin position="1160"/>
        <end position="1988"/>
    </location>
</feature>
<dbReference type="Pfam" id="PF00443">
    <property type="entry name" value="UCH"/>
    <property type="match status" value="1"/>
</dbReference>
<protein>
    <recommendedName>
        <fullName evidence="3">ubiquitinyl hydrolase 1</fullName>
        <ecNumber evidence="3">3.4.19.12</ecNumber>
    </recommendedName>
</protein>
<feature type="compositionally biased region" description="Polar residues" evidence="8">
    <location>
        <begin position="118"/>
        <end position="130"/>
    </location>
</feature>
<feature type="compositionally biased region" description="Low complexity" evidence="8">
    <location>
        <begin position="2019"/>
        <end position="2043"/>
    </location>
</feature>
<comment type="catalytic activity">
    <reaction evidence="1">
        <text>Thiol-dependent hydrolysis of ester, thioester, amide, peptide and isopeptide bonds formed by the C-terminal Gly of ubiquitin (a 76-residue protein attached to proteins as an intracellular targeting signal).</text>
        <dbReference type="EC" id="3.4.19.12"/>
    </reaction>
</comment>
<keyword evidence="6" id="KW-0378">Hydrolase</keyword>
<dbReference type="InterPro" id="IPR018200">
    <property type="entry name" value="USP_CS"/>
</dbReference>
<feature type="compositionally biased region" description="Low complexity" evidence="8">
    <location>
        <begin position="524"/>
        <end position="542"/>
    </location>
</feature>
<feature type="compositionally biased region" description="Basic and acidic residues" evidence="8">
    <location>
        <begin position="543"/>
        <end position="567"/>
    </location>
</feature>
<dbReference type="GO" id="GO:0004843">
    <property type="term" value="F:cysteine-type deubiquitinase activity"/>
    <property type="evidence" value="ECO:0007669"/>
    <property type="project" value="UniProtKB-EC"/>
</dbReference>
<dbReference type="SUPFAM" id="SSF143791">
    <property type="entry name" value="DUSP-like"/>
    <property type="match status" value="1"/>
</dbReference>